<dbReference type="VEuPathDB" id="FungiDB:RhiirFUN_025560"/>
<dbReference type="EMBL" id="LLXH01003013">
    <property type="protein sequence ID" value="PKC54751.1"/>
    <property type="molecule type" value="Genomic_DNA"/>
</dbReference>
<dbReference type="VEuPathDB" id="FungiDB:RhiirA1_403408"/>
<proteinExistence type="predicted"/>
<feature type="compositionally biased region" description="Acidic residues" evidence="1">
    <location>
        <begin position="149"/>
        <end position="158"/>
    </location>
</feature>
<comment type="caution">
    <text evidence="2">The sequence shown here is derived from an EMBL/GenBank/DDBJ whole genome shotgun (WGS) entry which is preliminary data.</text>
</comment>
<dbReference type="VEuPathDB" id="FungiDB:FUN_012973"/>
<feature type="region of interest" description="Disordered" evidence="1">
    <location>
        <begin position="144"/>
        <end position="165"/>
    </location>
</feature>
<organism evidence="2 3">
    <name type="scientific">Rhizophagus irregularis</name>
    <dbReference type="NCBI Taxonomy" id="588596"/>
    <lineage>
        <taxon>Eukaryota</taxon>
        <taxon>Fungi</taxon>
        <taxon>Fungi incertae sedis</taxon>
        <taxon>Mucoromycota</taxon>
        <taxon>Glomeromycotina</taxon>
        <taxon>Glomeromycetes</taxon>
        <taxon>Glomerales</taxon>
        <taxon>Glomeraceae</taxon>
        <taxon>Rhizophagus</taxon>
    </lineage>
</organism>
<evidence type="ECO:0000256" key="1">
    <source>
        <dbReference type="SAM" id="MobiDB-lite"/>
    </source>
</evidence>
<reference evidence="2 3" key="2">
    <citation type="submission" date="2017-10" db="EMBL/GenBank/DDBJ databases">
        <title>Genome analyses suggest a sexual origin of heterokaryosis in a supposedly ancient asexual fungus.</title>
        <authorList>
            <person name="Corradi N."/>
            <person name="Sedzielewska K."/>
            <person name="Noel J."/>
            <person name="Charron P."/>
            <person name="Farinelli L."/>
            <person name="Marton T."/>
            <person name="Kruger M."/>
            <person name="Pelin A."/>
            <person name="Brachmann A."/>
            <person name="Corradi N."/>
        </authorList>
    </citation>
    <scope>NUCLEOTIDE SEQUENCE [LARGE SCALE GENOMIC DNA]</scope>
    <source>
        <strain evidence="2 3">A1</strain>
    </source>
</reference>
<dbReference type="Proteomes" id="UP000232688">
    <property type="component" value="Unassembled WGS sequence"/>
</dbReference>
<gene>
    <name evidence="2" type="ORF">RhiirA1_403408</name>
</gene>
<evidence type="ECO:0000313" key="2">
    <source>
        <dbReference type="EMBL" id="PKC54751.1"/>
    </source>
</evidence>
<name>A0A2N0QUK8_9GLOM</name>
<sequence length="165" mass="18655">MARFTCAHIKKDNTICGNKCCDPTGCYRHWKLYEKNIEKKPCLVSGCRKYTLSTTGCCLDHSSRFHSLNYRMKQKYKGEALQPKIPEAPISKSDNNNASIHEHLFSASLQLFADSLRRDLTDSIRVEILSDKVVINGSATETPRIYEDPVSESDDEDMGLSLFGD</sequence>
<protein>
    <submittedName>
        <fullName evidence="2">Uncharacterized protein</fullName>
    </submittedName>
</protein>
<accession>A0A2N0QUK8</accession>
<dbReference type="AlphaFoldDB" id="A0A2N0QUK8"/>
<evidence type="ECO:0000313" key="3">
    <source>
        <dbReference type="Proteomes" id="UP000232688"/>
    </source>
</evidence>
<reference evidence="2 3" key="1">
    <citation type="submission" date="2017-10" db="EMBL/GenBank/DDBJ databases">
        <title>Extensive intraspecific genome diversity in a model arbuscular mycorrhizal fungus.</title>
        <authorList>
            <person name="Chen E.C.H."/>
            <person name="Morin E."/>
            <person name="Baudet D."/>
            <person name="Noel J."/>
            <person name="Ndikumana S."/>
            <person name="Charron P."/>
            <person name="St-Onge C."/>
            <person name="Giorgi J."/>
            <person name="Grigoriev I.V."/>
            <person name="Roux C."/>
            <person name="Martin F.M."/>
            <person name="Corradi N."/>
        </authorList>
    </citation>
    <scope>NUCLEOTIDE SEQUENCE [LARGE SCALE GENOMIC DNA]</scope>
    <source>
        <strain evidence="2 3">A1</strain>
    </source>
</reference>